<keyword evidence="3" id="KW-1185">Reference proteome</keyword>
<evidence type="ECO:0000313" key="3">
    <source>
        <dbReference type="Proteomes" id="UP000249390"/>
    </source>
</evidence>
<accession>A0A328D0Q5</accession>
<protein>
    <submittedName>
        <fullName evidence="2">Uncharacterized protein</fullName>
    </submittedName>
</protein>
<proteinExistence type="predicted"/>
<comment type="caution">
    <text evidence="2">The sequence shown here is derived from an EMBL/GenBank/DDBJ whole genome shotgun (WGS) entry which is preliminary data.</text>
</comment>
<evidence type="ECO:0000256" key="1">
    <source>
        <dbReference type="SAM" id="MobiDB-lite"/>
    </source>
</evidence>
<reference evidence="2 3" key="1">
    <citation type="submission" date="2018-06" db="EMBL/GenBank/DDBJ databases">
        <title>The Genome of Cuscuta australis (Dodder) Provides Insight into the Evolution of Plant Parasitism.</title>
        <authorList>
            <person name="Liu H."/>
        </authorList>
    </citation>
    <scope>NUCLEOTIDE SEQUENCE [LARGE SCALE GENOMIC DNA]</scope>
    <source>
        <strain evidence="3">cv. Yunnan</strain>
        <tissue evidence="2">Vines</tissue>
    </source>
</reference>
<dbReference type="AlphaFoldDB" id="A0A328D0Q5"/>
<sequence>MDENNEPQVDTPRKGRHRKSSSSLSISALFHGHLHRRHDLIEPSSPLSPDRSPRVNPSRWIGSKHHHHHHNSNNQSPEIRGRCGNIAAGIGRHRRRHTSDLTYDPLSYAHNFESDDDSPLKNSFTARLRAGEGATQRAAASETSADDPNPPPGNTDGKKTRRKSFDLNDLMTVAKGLEELEAIQNAGDNNPLEMRSMATILEEAPQTAGRL</sequence>
<dbReference type="EMBL" id="NQVE01000215">
    <property type="protein sequence ID" value="RAL37919.1"/>
    <property type="molecule type" value="Genomic_DNA"/>
</dbReference>
<dbReference type="PANTHER" id="PTHR33168">
    <property type="entry name" value="STRESS INDUCED PROTEIN-RELATED"/>
    <property type="match status" value="1"/>
</dbReference>
<organism evidence="2 3">
    <name type="scientific">Cuscuta australis</name>
    <dbReference type="NCBI Taxonomy" id="267555"/>
    <lineage>
        <taxon>Eukaryota</taxon>
        <taxon>Viridiplantae</taxon>
        <taxon>Streptophyta</taxon>
        <taxon>Embryophyta</taxon>
        <taxon>Tracheophyta</taxon>
        <taxon>Spermatophyta</taxon>
        <taxon>Magnoliopsida</taxon>
        <taxon>eudicotyledons</taxon>
        <taxon>Gunneridae</taxon>
        <taxon>Pentapetalae</taxon>
        <taxon>asterids</taxon>
        <taxon>lamiids</taxon>
        <taxon>Solanales</taxon>
        <taxon>Convolvulaceae</taxon>
        <taxon>Cuscuteae</taxon>
        <taxon>Cuscuta</taxon>
        <taxon>Cuscuta subgen. Grammica</taxon>
        <taxon>Cuscuta sect. Cleistogrammica</taxon>
    </lineage>
</organism>
<feature type="compositionally biased region" description="Basic residues" evidence="1">
    <location>
        <begin position="62"/>
        <end position="71"/>
    </location>
</feature>
<feature type="region of interest" description="Disordered" evidence="1">
    <location>
        <begin position="1"/>
        <end position="82"/>
    </location>
</feature>
<gene>
    <name evidence="2" type="ORF">DM860_000613</name>
</gene>
<name>A0A328D0Q5_9ASTE</name>
<feature type="region of interest" description="Disordered" evidence="1">
    <location>
        <begin position="130"/>
        <end position="165"/>
    </location>
</feature>
<evidence type="ECO:0000313" key="2">
    <source>
        <dbReference type="EMBL" id="RAL37919.1"/>
    </source>
</evidence>
<dbReference type="Proteomes" id="UP000249390">
    <property type="component" value="Unassembled WGS sequence"/>
</dbReference>